<dbReference type="EMBL" id="NEVK01000004">
    <property type="protein sequence ID" value="OZI22796.1"/>
    <property type="molecule type" value="Genomic_DNA"/>
</dbReference>
<evidence type="ECO:0000256" key="3">
    <source>
        <dbReference type="ARBA" id="ARBA00022989"/>
    </source>
</evidence>
<accession>A0A261RCP6</accession>
<dbReference type="PANTHER" id="PTHR43483:SF3">
    <property type="entry name" value="MEMBRANE TRANSPORTER PROTEIN HI_0806-RELATED"/>
    <property type="match status" value="1"/>
</dbReference>
<dbReference type="AlphaFoldDB" id="A0A261RCP6"/>
<name>A0A261RCP6_9BORD</name>
<reference evidence="7" key="1">
    <citation type="submission" date="2017-05" db="EMBL/GenBank/DDBJ databases">
        <title>Complete and WGS of Bordetella genogroups.</title>
        <authorList>
            <person name="Spilker T."/>
            <person name="Lipuma J."/>
        </authorList>
    </citation>
    <scope>NUCLEOTIDE SEQUENCE [LARGE SCALE GENOMIC DNA]</scope>
    <source>
        <strain evidence="7">AU18089</strain>
    </source>
</reference>
<sequence>MDVAMLVCLLALGAVVGFAAGLLGIGGGMLLVPFLTMLFTWQGMSPDLIVHAAIATSMTSILFTSVSSVRAHQRKGTIQWKIVFAMAPGIIVGGLLSGGAAFAALSTAWLSLFFALFVGYSAWSMLRNKKPKPSRQMPGIAGTTAAGAGIGFLSGLVGAGGGFLSVPFMVWCNVALHSAVSTSAALGFPIALANSVGYVVSGLNEQISRPGMLGYIYWPALLALVATSVLTAPAGARMAHRLPVATLKRVFACLLFALAAYMLVKAWQAFAM</sequence>
<keyword evidence="7" id="KW-1185">Reference proteome</keyword>
<keyword evidence="2 5" id="KW-0812">Transmembrane</keyword>
<feature type="transmembrane region" description="Helical" evidence="5">
    <location>
        <begin position="138"/>
        <end position="164"/>
    </location>
</feature>
<comment type="subcellular location">
    <subcellularLocation>
        <location evidence="5">Cell membrane</location>
        <topology evidence="5">Multi-pass membrane protein</topology>
    </subcellularLocation>
    <subcellularLocation>
        <location evidence="1">Membrane</location>
        <topology evidence="1">Multi-pass membrane protein</topology>
    </subcellularLocation>
</comment>
<gene>
    <name evidence="6" type="ORF">CAL19_09840</name>
</gene>
<feature type="transmembrane region" description="Helical" evidence="5">
    <location>
        <begin position="184"/>
        <end position="203"/>
    </location>
</feature>
<evidence type="ECO:0000256" key="1">
    <source>
        <dbReference type="ARBA" id="ARBA00004141"/>
    </source>
</evidence>
<evidence type="ECO:0000256" key="5">
    <source>
        <dbReference type="RuleBase" id="RU363041"/>
    </source>
</evidence>
<evidence type="ECO:0000313" key="7">
    <source>
        <dbReference type="Proteomes" id="UP000216947"/>
    </source>
</evidence>
<protein>
    <recommendedName>
        <fullName evidence="5">Probable membrane transporter protein</fullName>
    </recommendedName>
</protein>
<organism evidence="6 7">
    <name type="scientific">Bordetella genomosp. 7</name>
    <dbReference type="NCBI Taxonomy" id="1416805"/>
    <lineage>
        <taxon>Bacteria</taxon>
        <taxon>Pseudomonadati</taxon>
        <taxon>Pseudomonadota</taxon>
        <taxon>Betaproteobacteria</taxon>
        <taxon>Burkholderiales</taxon>
        <taxon>Alcaligenaceae</taxon>
        <taxon>Bordetella</taxon>
    </lineage>
</organism>
<proteinExistence type="inferred from homology"/>
<dbReference type="PANTHER" id="PTHR43483">
    <property type="entry name" value="MEMBRANE TRANSPORTER PROTEIN HI_0806-RELATED"/>
    <property type="match status" value="1"/>
</dbReference>
<evidence type="ECO:0000256" key="2">
    <source>
        <dbReference type="ARBA" id="ARBA00022692"/>
    </source>
</evidence>
<keyword evidence="4 5" id="KW-0472">Membrane</keyword>
<dbReference type="GO" id="GO:0005886">
    <property type="term" value="C:plasma membrane"/>
    <property type="evidence" value="ECO:0007669"/>
    <property type="project" value="UniProtKB-SubCell"/>
</dbReference>
<dbReference type="OrthoDB" id="457670at2"/>
<evidence type="ECO:0000313" key="6">
    <source>
        <dbReference type="EMBL" id="OZI22796.1"/>
    </source>
</evidence>
<evidence type="ECO:0000256" key="4">
    <source>
        <dbReference type="ARBA" id="ARBA00023136"/>
    </source>
</evidence>
<dbReference type="Pfam" id="PF01925">
    <property type="entry name" value="TauE"/>
    <property type="match status" value="1"/>
</dbReference>
<feature type="transmembrane region" description="Helical" evidence="5">
    <location>
        <begin position="48"/>
        <end position="70"/>
    </location>
</feature>
<keyword evidence="5" id="KW-1003">Cell membrane</keyword>
<feature type="transmembrane region" description="Helical" evidence="5">
    <location>
        <begin position="108"/>
        <end position="126"/>
    </location>
</feature>
<feature type="transmembrane region" description="Helical" evidence="5">
    <location>
        <begin position="246"/>
        <end position="264"/>
    </location>
</feature>
<comment type="similarity">
    <text evidence="5">Belongs to the 4-toluene sulfonate uptake permease (TSUP) (TC 2.A.102) family.</text>
</comment>
<feature type="transmembrane region" description="Helical" evidence="5">
    <location>
        <begin position="82"/>
        <end position="102"/>
    </location>
</feature>
<dbReference type="RefSeq" id="WP_026638066.1">
    <property type="nucleotide sequence ID" value="NZ_NEVI01000014.1"/>
</dbReference>
<keyword evidence="3 5" id="KW-1133">Transmembrane helix</keyword>
<dbReference type="InterPro" id="IPR002781">
    <property type="entry name" value="TM_pro_TauE-like"/>
</dbReference>
<comment type="caution">
    <text evidence="6">The sequence shown here is derived from an EMBL/GenBank/DDBJ whole genome shotgun (WGS) entry which is preliminary data.</text>
</comment>
<feature type="transmembrane region" description="Helical" evidence="5">
    <location>
        <begin position="215"/>
        <end position="234"/>
    </location>
</feature>
<dbReference type="Proteomes" id="UP000216947">
    <property type="component" value="Unassembled WGS sequence"/>
</dbReference>